<dbReference type="EMBL" id="KM371108">
    <property type="protein sequence ID" value="AIL48129.1"/>
    <property type="molecule type" value="Genomic_RNA"/>
</dbReference>
<evidence type="ECO:0000313" key="3">
    <source>
        <dbReference type="Proteomes" id="UP000127538"/>
    </source>
</evidence>
<proteinExistence type="predicted"/>
<organismHost>
    <name type="scientific">Macaca</name>
    <name type="common">macaques</name>
    <dbReference type="NCBI Taxonomy" id="9539"/>
</organismHost>
<dbReference type="Pfam" id="PF01606">
    <property type="entry name" value="Arteri_env"/>
    <property type="match status" value="1"/>
</dbReference>
<evidence type="ECO:0000313" key="1">
    <source>
        <dbReference type="EMBL" id="AIL48099.1"/>
    </source>
</evidence>
<dbReference type="Proteomes" id="UP000121627">
    <property type="component" value="Genome"/>
</dbReference>
<gene>
    <name evidence="1" type="primary">ORF3'</name>
</gene>
<accession>A0A077ERN2</accession>
<reference evidence="2 3" key="1">
    <citation type="submission" date="2014-08" db="EMBL/GenBank/DDBJ databases">
        <title>Genome sequences of Simian hemorrhagic fever virus variant NIH LVR42-0/M6941 isolates (Arterivirdae: Arterivirus).</title>
        <authorList>
            <person name="Lauck M."/>
            <person name="Palacios G."/>
            <person name="Wiley M."/>
            <person name="Li Y."/>
            <person name="Fang Y."/>
            <person name="Lackemeyer M.G."/>
            <person name="Cai Y."/>
            <person name="Bailey A.L."/>
            <person name="Postnikova E."/>
            <person name="Radoshitzky S.R."/>
            <person name="Johnson R.F."/>
            <person name="Alkhovsky S.V."/>
            <person name="Deriabin P.G."/>
            <person name="Friedrich T.C."/>
            <person name="Goldberg T.L."/>
            <person name="Jahrling P.B."/>
            <person name="O'Connor D.H."/>
            <person name="Kuhn J.H."/>
        </authorList>
    </citation>
    <scope>NUCLEOTIDE SEQUENCE [LARGE SCALE GENOMIC DNA]</scope>
    <source>
        <strain evidence="1">LVR 42-0/M6941</strain>
    </source>
</reference>
<organismHost>
    <name type="scientific">Erythrocebus patas</name>
    <name type="common">Red guenon</name>
    <name type="synonym">Cercopithecus patas</name>
    <dbReference type="NCBI Taxonomy" id="9538"/>
</organismHost>
<dbReference type="EMBL" id="KM371106">
    <property type="protein sequence ID" value="AIL48099.1"/>
    <property type="molecule type" value="Genomic_RNA"/>
</dbReference>
<evidence type="ECO:0000313" key="2">
    <source>
        <dbReference type="Proteomes" id="UP000121627"/>
    </source>
</evidence>
<name>A0A077ERN2_SHFV</name>
<dbReference type="EMBL" id="KM371105">
    <property type="protein sequence ID" value="AIL48084.1"/>
    <property type="molecule type" value="Genomic_RNA"/>
</dbReference>
<organism evidence="1 3">
    <name type="scientific">Simian hemorrhagic fever virus</name>
    <name type="common">SHFV</name>
    <dbReference type="NCBI Taxonomy" id="38143"/>
    <lineage>
        <taxon>Viruses</taxon>
        <taxon>Riboviria</taxon>
        <taxon>Orthornavirae</taxon>
        <taxon>Pisuviricota</taxon>
        <taxon>Pisoniviricetes</taxon>
        <taxon>Nidovirales</taxon>
        <taxon>Arnidovirineae</taxon>
        <taxon>Arteriviridae</taxon>
        <taxon>Simarterivirinae</taxon>
        <taxon>Deltaarterivirus</taxon>
        <taxon>Hedartevirus</taxon>
        <taxon>Deltaarterivirus hemfev</taxon>
    </lineage>
</organism>
<dbReference type="InterPro" id="IPR002556">
    <property type="entry name" value="Arteri_GP3"/>
</dbReference>
<dbReference type="Proteomes" id="UP000127538">
    <property type="component" value="Genome"/>
</dbReference>
<dbReference type="Proteomes" id="UP000173045">
    <property type="component" value="Genome"/>
</dbReference>
<sequence>MVSIWFLLAGLSCFQFCHVYCTLNFTNSSSDSQTPVACFHLPSGNVSFSINLTAVVCTPSWNKTGPIILTYGRLSASTHECTSIRASSGGLWVDLSIWERPRSVTGIFNFTDQLAESHQHVYALFIAALTFHPELFGLSRNYTRSLTIKQSWNETMMCVNGTVVLTNATAAEYYIRTGVDSSMYFVELLRPFLLCLLILMLSDV</sequence>
<protein>
    <submittedName>
        <fullName evidence="1">ORF3' protein</fullName>
    </submittedName>
</protein>